<keyword evidence="2" id="KW-1185">Reference proteome</keyword>
<dbReference type="EMBL" id="CP053746">
    <property type="protein sequence ID" value="QKF49595.1"/>
    <property type="molecule type" value="Genomic_DNA"/>
</dbReference>
<dbReference type="PANTHER" id="PTHR32305">
    <property type="match status" value="1"/>
</dbReference>
<protein>
    <submittedName>
        <fullName evidence="1">Putative deoxyribonuclease RhsA</fullName>
        <ecNumber evidence="1">3.1.-.-</ecNumber>
    </submittedName>
</protein>
<dbReference type="Proteomes" id="UP000501989">
    <property type="component" value="Chromosome"/>
</dbReference>
<proteinExistence type="predicted"/>
<dbReference type="Gene3D" id="2.180.10.10">
    <property type="entry name" value="RHS repeat-associated core"/>
    <property type="match status" value="1"/>
</dbReference>
<dbReference type="RefSeq" id="WP_172609531.1">
    <property type="nucleotide sequence ID" value="NZ_CP053746.1"/>
</dbReference>
<accession>A0A6M8MM04</accession>
<gene>
    <name evidence="1" type="ORF">FX982_00515</name>
</gene>
<dbReference type="EC" id="3.1.-.-" evidence="1"/>
<keyword evidence="1" id="KW-0378">Hydrolase</keyword>
<sequence>MNLHSKTPQLQVVDPRALLVRHIAYCRAVEGEVAEPRITRHVWDEAGRHVADQDPRFAGTGSPFNTTTIHSLSGVALLQQSVDTGWKLTLSGAAGQLLDSWDARGSSVHVDYDPMFRPASFTEKPADGEPAIVERFTYGDSSTESAHHNQCGQLIRHDDPAGTVLGCEFGLAGGLLLTNRRLLLSLQSPDWPESVIERDLLLEAGEGYFSSAVVDALAEAVQQTDPAGNRRTSSYGVSGQLQESRIELAGTSAPQRLVSAIAYSASGQVLAQTFGNGVIREITYEPASGRTARMTAKKANGTLLSDLNYQYDPAGNVVGAEDASQPTRFADNQKIEPVSHYRYNTLYQLMEASGREVSTGASHGPALPDAIIPVPDPNNLANYSQTYRYDAGGNLLEMHHAGGQAFTRKMDVAPDSNRSLPHDETDADFASGFDTNGNLQELVRGQTLEWDVRNQLRLVTTVRREDGANDDEHYIYDSGGKRLRKITKAQASGRTLVSEVRYLDGLEIRNQPGGEILEVATVQAGGSSVRILHWKANKPDGIDDNQVRYELSDHLGSSTLELDDQGGVITQEGYYPFGGTAWWTARSAVEAKYRTVRYSGKERDVTGLYYYGMRYYAPWLQRWINPDPQGSADGLNLYCFVSNSPVSKFDTNGLVGMDANRAATVLQSQIRRFISPIRVKTLTKGVIGVSIKGDNAVFAKVGIELDRQAAAPREFTYLSLSSSLRGKVSGGDAAIPLSRAAGDAIKTASGSMPTAYINGGYFNMGARQPMSGPLPLPSPQPPNLEYASVGRNFIDGLQKPYIDPPEDYRSAYSKLQLGDGSFIHVAPKLTTRGVMEFSRSDSLQTKHIYGEETAHVGALGHASDPNARSAISLAENNTARTRLAIALNPGRGTFSRKTDEPGFTMLEWATVMARLDNLNLTNEEGLPAASSWNLDGGDSSTLGVLDPDGKHLLQVHTLKYGRSGVKPARPIGNFLTFHR</sequence>
<evidence type="ECO:0000313" key="1">
    <source>
        <dbReference type="EMBL" id="QKF49595.1"/>
    </source>
</evidence>
<dbReference type="PANTHER" id="PTHR32305:SF15">
    <property type="entry name" value="PROTEIN RHSA-RELATED"/>
    <property type="match status" value="1"/>
</dbReference>
<organism evidence="1 2">
    <name type="scientific">Pseudomonas graminis</name>
    <dbReference type="NCBI Taxonomy" id="158627"/>
    <lineage>
        <taxon>Bacteria</taxon>
        <taxon>Pseudomonadati</taxon>
        <taxon>Pseudomonadota</taxon>
        <taxon>Gammaproteobacteria</taxon>
        <taxon>Pseudomonadales</taxon>
        <taxon>Pseudomonadaceae</taxon>
        <taxon>Pseudomonas</taxon>
    </lineage>
</organism>
<dbReference type="GO" id="GO:0016787">
    <property type="term" value="F:hydrolase activity"/>
    <property type="evidence" value="ECO:0007669"/>
    <property type="project" value="UniProtKB-KW"/>
</dbReference>
<dbReference type="AlphaFoldDB" id="A0A6M8MM04"/>
<name>A0A6M8MM04_9PSED</name>
<dbReference type="InterPro" id="IPR022385">
    <property type="entry name" value="Rhs_assc_core"/>
</dbReference>
<dbReference type="NCBIfam" id="TIGR03696">
    <property type="entry name" value="Rhs_assc_core"/>
    <property type="match status" value="1"/>
</dbReference>
<dbReference type="KEGG" id="pgg:FX982_00515"/>
<reference evidence="2" key="1">
    <citation type="submission" date="2019-12" db="EMBL/GenBank/DDBJ databases">
        <title>Endophytic bacteria associated with Panax ginseng seedlings.</title>
        <authorList>
            <person name="Park J.M."/>
            <person name="Shin R."/>
            <person name="Jo S.H."/>
        </authorList>
    </citation>
    <scope>NUCLEOTIDE SEQUENCE [LARGE SCALE GENOMIC DNA]</scope>
    <source>
        <strain evidence="2">PgKB30</strain>
    </source>
</reference>
<dbReference type="InterPro" id="IPR050708">
    <property type="entry name" value="T6SS_VgrG/RHS"/>
</dbReference>
<evidence type="ECO:0000313" key="2">
    <source>
        <dbReference type="Proteomes" id="UP000501989"/>
    </source>
</evidence>